<keyword evidence="3" id="KW-0862">Zinc</keyword>
<dbReference type="NCBIfam" id="TIGR00167">
    <property type="entry name" value="cbbA"/>
    <property type="match status" value="1"/>
</dbReference>
<name>A0A4R3KDT6_9FIRM</name>
<dbReference type="PIRSF" id="PIRSF001359">
    <property type="entry name" value="F_bP_aldolase_II"/>
    <property type="match status" value="1"/>
</dbReference>
<comment type="caution">
    <text evidence="4">The sequence shown here is derived from an EMBL/GenBank/DDBJ whole genome shotgun (WGS) entry which is preliminary data.</text>
</comment>
<comment type="cofactor">
    <cofactor evidence="3">
        <name>Zn(2+)</name>
        <dbReference type="ChEBI" id="CHEBI:29105"/>
    </cofactor>
    <text evidence="3">Binds 2 Zn(2+) ions per subunit. One is catalytic and the other provides a structural contribution.</text>
</comment>
<feature type="binding site" evidence="2">
    <location>
        <position position="179"/>
    </location>
    <ligand>
        <name>dihydroxyacetone phosphate</name>
        <dbReference type="ChEBI" id="CHEBI:57642"/>
    </ligand>
</feature>
<dbReference type="PANTHER" id="PTHR30304">
    <property type="entry name" value="D-TAGATOSE-1,6-BISPHOSPHATE ALDOLASE"/>
    <property type="match status" value="1"/>
</dbReference>
<feature type="binding site" evidence="2">
    <location>
        <begin position="207"/>
        <end position="209"/>
    </location>
    <ligand>
        <name>dihydroxyacetone phosphate</name>
        <dbReference type="ChEBI" id="CHEBI:57642"/>
    </ligand>
</feature>
<feature type="binding site" evidence="2">
    <location>
        <begin position="228"/>
        <end position="231"/>
    </location>
    <ligand>
        <name>dihydroxyacetone phosphate</name>
        <dbReference type="ChEBI" id="CHEBI:57642"/>
    </ligand>
</feature>
<dbReference type="GO" id="GO:0008270">
    <property type="term" value="F:zinc ion binding"/>
    <property type="evidence" value="ECO:0007669"/>
    <property type="project" value="InterPro"/>
</dbReference>
<dbReference type="GO" id="GO:0016832">
    <property type="term" value="F:aldehyde-lyase activity"/>
    <property type="evidence" value="ECO:0007669"/>
    <property type="project" value="InterPro"/>
</dbReference>
<feature type="active site" description="Proton donor" evidence="1">
    <location>
        <position position="82"/>
    </location>
</feature>
<dbReference type="InterPro" id="IPR000771">
    <property type="entry name" value="FBA_II"/>
</dbReference>
<gene>
    <name evidence="4" type="ORF">EDD59_10442</name>
</gene>
<evidence type="ECO:0000313" key="5">
    <source>
        <dbReference type="Proteomes" id="UP000295726"/>
    </source>
</evidence>
<dbReference type="PANTHER" id="PTHR30304:SF0">
    <property type="entry name" value="D-TAGATOSE-1,6-BISPHOSPHATE ALDOLASE SUBUNIT GATY-RELATED"/>
    <property type="match status" value="1"/>
</dbReference>
<reference evidence="4 5" key="1">
    <citation type="submission" date="2019-03" db="EMBL/GenBank/DDBJ databases">
        <title>Genomic Encyclopedia of Type Strains, Phase IV (KMG-IV): sequencing the most valuable type-strain genomes for metagenomic binning, comparative biology and taxonomic classification.</title>
        <authorList>
            <person name="Goeker M."/>
        </authorList>
    </citation>
    <scope>NUCLEOTIDE SEQUENCE [LARGE SCALE GENOMIC DNA]</scope>
    <source>
        <strain evidence="4 5">DSM 29489</strain>
    </source>
</reference>
<dbReference type="PROSITE" id="PS00806">
    <property type="entry name" value="ALDOLASE_CLASS_II_2"/>
    <property type="match status" value="1"/>
</dbReference>
<dbReference type="CDD" id="cd00947">
    <property type="entry name" value="TBP_aldolase_IIB"/>
    <property type="match status" value="1"/>
</dbReference>
<evidence type="ECO:0000256" key="2">
    <source>
        <dbReference type="PIRSR" id="PIRSR001359-2"/>
    </source>
</evidence>
<protein>
    <submittedName>
        <fullName evidence="4">Fructose-bisphosphate aldolase class II</fullName>
    </submittedName>
</protein>
<dbReference type="GO" id="GO:0005975">
    <property type="term" value="P:carbohydrate metabolic process"/>
    <property type="evidence" value="ECO:0007669"/>
    <property type="project" value="InterPro"/>
</dbReference>
<dbReference type="EMBL" id="SLZZ01000004">
    <property type="protein sequence ID" value="TCS81119.1"/>
    <property type="molecule type" value="Genomic_DNA"/>
</dbReference>
<feature type="binding site" evidence="3">
    <location>
        <position position="206"/>
    </location>
    <ligand>
        <name>Zn(2+)</name>
        <dbReference type="ChEBI" id="CHEBI:29105"/>
        <label>1</label>
        <note>catalytic</note>
    </ligand>
</feature>
<feature type="binding site" evidence="3">
    <location>
        <position position="83"/>
    </location>
    <ligand>
        <name>Zn(2+)</name>
        <dbReference type="ChEBI" id="CHEBI:29105"/>
        <label>1</label>
        <note>catalytic</note>
    </ligand>
</feature>
<feature type="binding site" evidence="3">
    <location>
        <position position="134"/>
    </location>
    <ligand>
        <name>Zn(2+)</name>
        <dbReference type="ChEBI" id="CHEBI:29105"/>
        <label>2</label>
    </ligand>
</feature>
<dbReference type="Proteomes" id="UP000295726">
    <property type="component" value="Unassembled WGS sequence"/>
</dbReference>
<sequence>MALVKMKKLLEQAETEGFGIGAFSVGNMEMIMGAVQAAEELQTPIILQIAEVRLKNSPLEFVGPMMVSAAQKAKVDIAVHLDHGLTMETVKAALNMGFTSVMLDASTSPFEENISKTQEVVQLAKTFGATVEAELGLVGGSEDGSSDHGINCTNPSDAKVFVEQTGIDALAIAIGNAHGNYPVAPRLQFGVLKAIKEAVNIPLVLHGGSGITDEDFQKAISLGIKKVNIATASFNSLTEYVRRYFADNDTYNYFDLDKAMIKGTYENVKRHIKVFNHAFTDVG</sequence>
<feature type="binding site" evidence="3">
    <location>
        <position position="104"/>
    </location>
    <ligand>
        <name>Zn(2+)</name>
        <dbReference type="ChEBI" id="CHEBI:29105"/>
        <label>2</label>
    </ligand>
</feature>
<organism evidence="4 5">
    <name type="scientific">Muricomes intestini</name>
    <dbReference type="NCBI Taxonomy" id="1796634"/>
    <lineage>
        <taxon>Bacteria</taxon>
        <taxon>Bacillati</taxon>
        <taxon>Bacillota</taxon>
        <taxon>Clostridia</taxon>
        <taxon>Lachnospirales</taxon>
        <taxon>Lachnospiraceae</taxon>
        <taxon>Muricomes</taxon>
    </lineage>
</organism>
<dbReference type="RefSeq" id="WP_132379212.1">
    <property type="nucleotide sequence ID" value="NZ_SLZZ01000004.1"/>
</dbReference>
<keyword evidence="3" id="KW-0479">Metal-binding</keyword>
<evidence type="ECO:0000313" key="4">
    <source>
        <dbReference type="EMBL" id="TCS81119.1"/>
    </source>
</evidence>
<dbReference type="Gene3D" id="3.20.20.70">
    <property type="entry name" value="Aldolase class I"/>
    <property type="match status" value="1"/>
</dbReference>
<dbReference type="OrthoDB" id="9803995at2"/>
<evidence type="ECO:0000256" key="3">
    <source>
        <dbReference type="PIRSR" id="PIRSR001359-3"/>
    </source>
</evidence>
<proteinExistence type="predicted"/>
<evidence type="ECO:0000256" key="1">
    <source>
        <dbReference type="PIRSR" id="PIRSR001359-1"/>
    </source>
</evidence>
<dbReference type="AlphaFoldDB" id="A0A4R3KDT6"/>
<dbReference type="Pfam" id="PF01116">
    <property type="entry name" value="F_bP_aldolase"/>
    <property type="match status" value="1"/>
</dbReference>
<keyword evidence="5" id="KW-1185">Reference proteome</keyword>
<accession>A0A4R3KDT6</accession>
<dbReference type="InterPro" id="IPR050246">
    <property type="entry name" value="Class_II_FBP_aldolase"/>
</dbReference>
<dbReference type="InterPro" id="IPR013785">
    <property type="entry name" value="Aldolase_TIM"/>
</dbReference>
<dbReference type="NCBIfam" id="NF005288">
    <property type="entry name" value="PRK06806.1"/>
    <property type="match status" value="1"/>
</dbReference>
<dbReference type="SUPFAM" id="SSF51569">
    <property type="entry name" value="Aldolase"/>
    <property type="match status" value="1"/>
</dbReference>
<feature type="binding site" evidence="3">
    <location>
        <position position="178"/>
    </location>
    <ligand>
        <name>Zn(2+)</name>
        <dbReference type="ChEBI" id="CHEBI:29105"/>
        <label>1</label>
        <note>catalytic</note>
    </ligand>
</feature>